<evidence type="ECO:0000256" key="1">
    <source>
        <dbReference type="SAM" id="Phobius"/>
    </source>
</evidence>
<feature type="transmembrane region" description="Helical" evidence="1">
    <location>
        <begin position="12"/>
        <end position="35"/>
    </location>
</feature>
<name>A0AAT9J7C9_9VIRU</name>
<proteinExistence type="predicted"/>
<reference evidence="2" key="2">
    <citation type="submission" date="2024-03" db="EMBL/GenBank/DDBJ databases">
        <authorList>
            <person name="Ni Y."/>
            <person name="Xu T."/>
            <person name="Yan S."/>
            <person name="Chen L."/>
            <person name="Wang Y."/>
        </authorList>
    </citation>
    <scope>NUCLEOTIDE SEQUENCE</scope>
    <source>
        <strain evidence="2">NTM1</strain>
    </source>
</reference>
<sequence>MNLKEEFKNYKYAIKTFSFTFGILVGQMIAWFFILPLDYTYIPASFFIVRWLPISSVGLFIFYICWKTWNTPINTSQKESTK</sequence>
<keyword evidence="1" id="KW-0812">Transmembrane</keyword>
<keyword evidence="1" id="KW-1133">Transmembrane helix</keyword>
<accession>A0AAT9J7C9</accession>
<dbReference type="EMBL" id="BK067788">
    <property type="protein sequence ID" value="DBA51987.1"/>
    <property type="molecule type" value="Genomic_DNA"/>
</dbReference>
<evidence type="ECO:0000313" key="2">
    <source>
        <dbReference type="EMBL" id="DBA51987.1"/>
    </source>
</evidence>
<protein>
    <submittedName>
        <fullName evidence="2">ORF29</fullName>
    </submittedName>
</protein>
<organism evidence="2">
    <name type="scientific">Nitrosopumilaceae spindle-shaped virus</name>
    <dbReference type="NCBI Taxonomy" id="3065433"/>
    <lineage>
        <taxon>Viruses</taxon>
    </lineage>
</organism>
<reference evidence="2" key="1">
    <citation type="journal article" date="2024" name="Environ. Microbiol. Rep.">
        <title>Hiding in plain sight: The discovery of complete genomes of 11 hypothetical spindle-shaped viruses that putatively infect mesophilic ammonia-oxidizing archaea.</title>
        <authorList>
            <person name="Ni Y."/>
            <person name="Xu T."/>
            <person name="Yan S."/>
            <person name="Chen L."/>
            <person name="Wang Y."/>
        </authorList>
    </citation>
    <scope>NUCLEOTIDE SEQUENCE</scope>
    <source>
        <strain evidence="2">NTM1</strain>
    </source>
</reference>
<keyword evidence="1" id="KW-0472">Membrane</keyword>
<feature type="transmembrane region" description="Helical" evidence="1">
    <location>
        <begin position="41"/>
        <end position="66"/>
    </location>
</feature>